<dbReference type="OrthoDB" id="9774011at2"/>
<dbReference type="PANTHER" id="PTHR30118">
    <property type="entry name" value="HTH-TYPE TRANSCRIPTIONAL REGULATOR LEUO-RELATED"/>
    <property type="match status" value="1"/>
</dbReference>
<dbReference type="InterPro" id="IPR036388">
    <property type="entry name" value="WH-like_DNA-bd_sf"/>
</dbReference>
<evidence type="ECO:0000256" key="1">
    <source>
        <dbReference type="ARBA" id="ARBA00009437"/>
    </source>
</evidence>
<keyword evidence="3" id="KW-0238">DNA-binding</keyword>
<dbReference type="SUPFAM" id="SSF46785">
    <property type="entry name" value="Winged helix' DNA-binding domain"/>
    <property type="match status" value="1"/>
</dbReference>
<dbReference type="InterPro" id="IPR050389">
    <property type="entry name" value="LysR-type_TF"/>
</dbReference>
<organism evidence="6 7">
    <name type="scientific">Denitrobaculum tricleocarpae</name>
    <dbReference type="NCBI Taxonomy" id="2591009"/>
    <lineage>
        <taxon>Bacteria</taxon>
        <taxon>Pseudomonadati</taxon>
        <taxon>Pseudomonadota</taxon>
        <taxon>Alphaproteobacteria</taxon>
        <taxon>Rhodospirillales</taxon>
        <taxon>Rhodospirillaceae</taxon>
        <taxon>Denitrobaculum</taxon>
    </lineage>
</organism>
<feature type="domain" description="HTH lysR-type" evidence="5">
    <location>
        <begin position="73"/>
        <end position="130"/>
    </location>
</feature>
<dbReference type="Pfam" id="PF00126">
    <property type="entry name" value="HTH_1"/>
    <property type="match status" value="1"/>
</dbReference>
<comment type="caution">
    <text evidence="6">The sequence shown here is derived from an EMBL/GenBank/DDBJ whole genome shotgun (WGS) entry which is preliminary data.</text>
</comment>
<dbReference type="InterPro" id="IPR037402">
    <property type="entry name" value="YidZ_PBP2"/>
</dbReference>
<dbReference type="AlphaFoldDB" id="A0A545SSY5"/>
<name>A0A545SSY5_9PROT</name>
<dbReference type="GO" id="GO:0003677">
    <property type="term" value="F:DNA binding"/>
    <property type="evidence" value="ECO:0007669"/>
    <property type="project" value="UniProtKB-KW"/>
</dbReference>
<keyword evidence="4" id="KW-0804">Transcription</keyword>
<evidence type="ECO:0000313" key="7">
    <source>
        <dbReference type="Proteomes" id="UP000315252"/>
    </source>
</evidence>
<dbReference type="Gene3D" id="1.10.10.10">
    <property type="entry name" value="Winged helix-like DNA-binding domain superfamily/Winged helix DNA-binding domain"/>
    <property type="match status" value="1"/>
</dbReference>
<keyword evidence="2" id="KW-0805">Transcription regulation</keyword>
<evidence type="ECO:0000256" key="4">
    <source>
        <dbReference type="ARBA" id="ARBA00023163"/>
    </source>
</evidence>
<dbReference type="EMBL" id="VHSH01000025">
    <property type="protein sequence ID" value="TQV68073.1"/>
    <property type="molecule type" value="Genomic_DNA"/>
</dbReference>
<evidence type="ECO:0000256" key="2">
    <source>
        <dbReference type="ARBA" id="ARBA00023015"/>
    </source>
</evidence>
<accession>A0A545SSY5</accession>
<evidence type="ECO:0000313" key="6">
    <source>
        <dbReference type="EMBL" id="TQV68073.1"/>
    </source>
</evidence>
<proteinExistence type="inferred from homology"/>
<evidence type="ECO:0000259" key="5">
    <source>
        <dbReference type="PROSITE" id="PS50931"/>
    </source>
</evidence>
<keyword evidence="7" id="KW-1185">Reference proteome</keyword>
<dbReference type="Gene3D" id="3.40.190.10">
    <property type="entry name" value="Periplasmic binding protein-like II"/>
    <property type="match status" value="2"/>
</dbReference>
<dbReference type="InterPro" id="IPR000847">
    <property type="entry name" value="LysR_HTH_N"/>
</dbReference>
<dbReference type="PROSITE" id="PS50931">
    <property type="entry name" value="HTH_LYSR"/>
    <property type="match status" value="1"/>
</dbReference>
<dbReference type="PANTHER" id="PTHR30118:SF6">
    <property type="entry name" value="HTH-TYPE TRANSCRIPTIONAL REGULATOR LEUO"/>
    <property type="match status" value="1"/>
</dbReference>
<dbReference type="InterPro" id="IPR005119">
    <property type="entry name" value="LysR_subst-bd"/>
</dbReference>
<evidence type="ECO:0000256" key="3">
    <source>
        <dbReference type="ARBA" id="ARBA00023125"/>
    </source>
</evidence>
<dbReference type="GO" id="GO:0003700">
    <property type="term" value="F:DNA-binding transcription factor activity"/>
    <property type="evidence" value="ECO:0007669"/>
    <property type="project" value="InterPro"/>
</dbReference>
<dbReference type="SUPFAM" id="SSF53850">
    <property type="entry name" value="Periplasmic binding protein-like II"/>
    <property type="match status" value="1"/>
</dbReference>
<dbReference type="InterPro" id="IPR036390">
    <property type="entry name" value="WH_DNA-bd_sf"/>
</dbReference>
<reference evidence="6 7" key="1">
    <citation type="submission" date="2019-06" db="EMBL/GenBank/DDBJ databases">
        <title>Whole genome sequence for Rhodospirillaceae sp. R148.</title>
        <authorList>
            <person name="Wang G."/>
        </authorList>
    </citation>
    <scope>NUCLEOTIDE SEQUENCE [LARGE SCALE GENOMIC DNA]</scope>
    <source>
        <strain evidence="6 7">R148</strain>
    </source>
</reference>
<dbReference type="Pfam" id="PF03466">
    <property type="entry name" value="LysR_substrate"/>
    <property type="match status" value="1"/>
</dbReference>
<sequence length="363" mass="41422">MEKGARADRTARMKAKRRMLRVMCCRKSRRGRKSRRRNRHCMHPASAVCRIHLVSINRMCLINYMKKFDYLSLDGRLLLMFKTVYDEQSVTAAATRLGVNQSTVSHGLARLRDLLDDPLFIKSGRNIIPSERADRLAGRVDSLLDGLKDLGEAEDFSAAELTDRFVISAHDYQRELLMPKVFRKIREEAPRAGLKIIDTAGRIIEDLRARRTDLVISPLSLRDSEDIMGQLLFTESFTCFYDAEVIEPPRGLEAYVQAQHARVSFTNENRSLVDEMLVKTGYQRNFTLEVPGFIALSTLMRGTPLIATLPSRLGHFIMSDFASFPCPFPAPTLNFHHYWHKRDNASPKHKWLRSLVKDAAAAA</sequence>
<protein>
    <submittedName>
        <fullName evidence="6">LysR family transcriptional regulator</fullName>
    </submittedName>
</protein>
<dbReference type="CDD" id="cd08417">
    <property type="entry name" value="PBP2_Nitroaromatics_like"/>
    <property type="match status" value="1"/>
</dbReference>
<dbReference type="Proteomes" id="UP000315252">
    <property type="component" value="Unassembled WGS sequence"/>
</dbReference>
<gene>
    <name evidence="6" type="ORF">FKG95_29285</name>
</gene>
<comment type="similarity">
    <text evidence="1">Belongs to the LysR transcriptional regulatory family.</text>
</comment>